<evidence type="ECO:0000313" key="1">
    <source>
        <dbReference type="EMBL" id="PNF28487.1"/>
    </source>
</evidence>
<sequence>MYNDLKFLFSDLLEKTIPDWVVHPSEENVVDVDIELQEYLIKLQSDIIDQARLKNDKHLWINSEIANNFPQLCEKVELFFIRIPISYLAEPLFS</sequence>
<gene>
    <name evidence="1" type="ORF">B7P43_G15221</name>
</gene>
<protein>
    <recommendedName>
        <fullName evidence="3">HAT C-terminal dimerisation domain-containing protein</fullName>
    </recommendedName>
</protein>
<organism evidence="1 2">
    <name type="scientific">Cryptotermes secundus</name>
    <dbReference type="NCBI Taxonomy" id="105785"/>
    <lineage>
        <taxon>Eukaryota</taxon>
        <taxon>Metazoa</taxon>
        <taxon>Ecdysozoa</taxon>
        <taxon>Arthropoda</taxon>
        <taxon>Hexapoda</taxon>
        <taxon>Insecta</taxon>
        <taxon>Pterygota</taxon>
        <taxon>Neoptera</taxon>
        <taxon>Polyneoptera</taxon>
        <taxon>Dictyoptera</taxon>
        <taxon>Blattodea</taxon>
        <taxon>Blattoidea</taxon>
        <taxon>Termitoidae</taxon>
        <taxon>Kalotermitidae</taxon>
        <taxon>Cryptotermitinae</taxon>
        <taxon>Cryptotermes</taxon>
    </lineage>
</organism>
<reference evidence="1 2" key="1">
    <citation type="submission" date="2017-12" db="EMBL/GenBank/DDBJ databases">
        <title>Hemimetabolous genomes reveal molecular basis of termite eusociality.</title>
        <authorList>
            <person name="Harrison M.C."/>
            <person name="Jongepier E."/>
            <person name="Robertson H.M."/>
            <person name="Arning N."/>
            <person name="Bitard-Feildel T."/>
            <person name="Chao H."/>
            <person name="Childers C.P."/>
            <person name="Dinh H."/>
            <person name="Doddapaneni H."/>
            <person name="Dugan S."/>
            <person name="Gowin J."/>
            <person name="Greiner C."/>
            <person name="Han Y."/>
            <person name="Hu H."/>
            <person name="Hughes D.S.T."/>
            <person name="Huylmans A.-K."/>
            <person name="Kemena C."/>
            <person name="Kremer L.P.M."/>
            <person name="Lee S.L."/>
            <person name="Lopez-Ezquerra A."/>
            <person name="Mallet L."/>
            <person name="Monroy-Kuhn J.M."/>
            <person name="Moser A."/>
            <person name="Murali S.C."/>
            <person name="Muzny D.M."/>
            <person name="Otani S."/>
            <person name="Piulachs M.-D."/>
            <person name="Poelchau M."/>
            <person name="Qu J."/>
            <person name="Schaub F."/>
            <person name="Wada-Katsumata A."/>
            <person name="Worley K.C."/>
            <person name="Xie Q."/>
            <person name="Ylla G."/>
            <person name="Poulsen M."/>
            <person name="Gibbs R.A."/>
            <person name="Schal C."/>
            <person name="Richards S."/>
            <person name="Belles X."/>
            <person name="Korb J."/>
            <person name="Bornberg-Bauer E."/>
        </authorList>
    </citation>
    <scope>NUCLEOTIDE SEQUENCE [LARGE SCALE GENOMIC DNA]</scope>
    <source>
        <tissue evidence="1">Whole body</tissue>
    </source>
</reference>
<name>A0A2J7QIR8_9NEOP</name>
<dbReference type="EMBL" id="NEVH01013579">
    <property type="protein sequence ID" value="PNF28487.1"/>
    <property type="molecule type" value="Genomic_DNA"/>
</dbReference>
<comment type="caution">
    <text evidence="1">The sequence shown here is derived from an EMBL/GenBank/DDBJ whole genome shotgun (WGS) entry which is preliminary data.</text>
</comment>
<accession>A0A2J7QIR8</accession>
<evidence type="ECO:0008006" key="3">
    <source>
        <dbReference type="Google" id="ProtNLM"/>
    </source>
</evidence>
<dbReference type="InParanoid" id="A0A2J7QIR8"/>
<evidence type="ECO:0000313" key="2">
    <source>
        <dbReference type="Proteomes" id="UP000235965"/>
    </source>
</evidence>
<keyword evidence="2" id="KW-1185">Reference proteome</keyword>
<dbReference type="AlphaFoldDB" id="A0A2J7QIR8"/>
<proteinExistence type="predicted"/>
<dbReference type="Proteomes" id="UP000235965">
    <property type="component" value="Unassembled WGS sequence"/>
</dbReference>